<dbReference type="PANTHER" id="PTHR36182:SF2">
    <property type="entry name" value="LYTIC POLYSACCHARIDE MONOOXYGENASE"/>
    <property type="match status" value="1"/>
</dbReference>
<feature type="compositionally biased region" description="Low complexity" evidence="1">
    <location>
        <begin position="272"/>
        <end position="284"/>
    </location>
</feature>
<feature type="compositionally biased region" description="Gly residues" evidence="1">
    <location>
        <begin position="229"/>
        <end position="250"/>
    </location>
</feature>
<gene>
    <name evidence="2" type="ORF">EPUL_003242</name>
</gene>
<evidence type="ECO:0000313" key="2">
    <source>
        <dbReference type="EMBL" id="POS86396.1"/>
    </source>
</evidence>
<sequence>MKTPTPFSASKLAGDNGPLLPDGSNFPCKFGYDTEGASNVMPLGSKQQLSFVGGATHGGGSCQVSITYDTAPTKSSKFKVIHSIIGGCPARNTAGNIGTSAKTEDPDKYEFPIPDNLPPGDAVLAWTWFNKIGNREMYMNCAPVKLTGGGAAKRDLEKNETLIARGMEAFDALPDMFVANIGNGCTTKDSTDLKFDNPGQSVDMISTTSLAGPVGNCASSGSSSSASGAGTGAGAGAGTGASGAGAGASGAGAQSGPKPEPSKDASGGAFYTMTTPAGTTPTAASQDQSPAGNAPEPKATSPTSDAKPNSTPSTGTAASSEPANGSPGTGGTQKIVGSQCSNEGAWNCIDGKSYQRCASGTWSAEMPVAAGTTCNSITADHMVIEAKTKRATHVPRAHLLRHINRRKLI</sequence>
<dbReference type="EMBL" id="PEDP01000340">
    <property type="protein sequence ID" value="POS86396.1"/>
    <property type="molecule type" value="Genomic_DNA"/>
</dbReference>
<comment type="caution">
    <text evidence="2">The sequence shown here is derived from an EMBL/GenBank/DDBJ whole genome shotgun (WGS) entry which is preliminary data.</text>
</comment>
<protein>
    <recommendedName>
        <fullName evidence="4">Lytic polysaccharide monooxygenase</fullName>
    </recommendedName>
</protein>
<dbReference type="OrthoDB" id="2342176at2759"/>
<feature type="region of interest" description="Disordered" evidence="1">
    <location>
        <begin position="216"/>
        <end position="336"/>
    </location>
</feature>
<proteinExistence type="predicted"/>
<organism evidence="2 3">
    <name type="scientific">Erysiphe pulchra</name>
    <dbReference type="NCBI Taxonomy" id="225359"/>
    <lineage>
        <taxon>Eukaryota</taxon>
        <taxon>Fungi</taxon>
        <taxon>Dikarya</taxon>
        <taxon>Ascomycota</taxon>
        <taxon>Pezizomycotina</taxon>
        <taxon>Leotiomycetes</taxon>
        <taxon>Erysiphales</taxon>
        <taxon>Erysiphaceae</taxon>
        <taxon>Erysiphe</taxon>
    </lineage>
</organism>
<evidence type="ECO:0000313" key="3">
    <source>
        <dbReference type="Proteomes" id="UP000237438"/>
    </source>
</evidence>
<dbReference type="Gene3D" id="2.70.50.70">
    <property type="match status" value="1"/>
</dbReference>
<accession>A0A2S4PWH8</accession>
<reference evidence="2 3" key="1">
    <citation type="submission" date="2017-10" db="EMBL/GenBank/DDBJ databases">
        <title>Development of genomic resources for the powdery mildew, Erysiphe pulchra.</title>
        <authorList>
            <person name="Wadl P.A."/>
            <person name="Mack B.M."/>
            <person name="Moore G."/>
            <person name="Beltz S.B."/>
        </authorList>
    </citation>
    <scope>NUCLEOTIDE SEQUENCE [LARGE SCALE GENOMIC DNA]</scope>
    <source>
        <strain evidence="2">Cflorida</strain>
    </source>
</reference>
<feature type="compositionally biased region" description="Polar residues" evidence="1">
    <location>
        <begin position="300"/>
        <end position="323"/>
    </location>
</feature>
<evidence type="ECO:0000256" key="1">
    <source>
        <dbReference type="SAM" id="MobiDB-lite"/>
    </source>
</evidence>
<dbReference type="AlphaFoldDB" id="A0A2S4PWH8"/>
<keyword evidence="3" id="KW-1185">Reference proteome</keyword>
<evidence type="ECO:0008006" key="4">
    <source>
        <dbReference type="Google" id="ProtNLM"/>
    </source>
</evidence>
<name>A0A2S4PWH8_9PEZI</name>
<dbReference type="Proteomes" id="UP000237438">
    <property type="component" value="Unassembled WGS sequence"/>
</dbReference>
<feature type="compositionally biased region" description="Low complexity" evidence="1">
    <location>
        <begin position="218"/>
        <end position="228"/>
    </location>
</feature>
<dbReference type="STRING" id="225359.A0A2S4PWH8"/>
<dbReference type="PANTHER" id="PTHR36182">
    <property type="entry name" value="PROTEIN, PUTATIVE (AFU_ORTHOLOGUE AFUA_6G10930)-RELATED"/>
    <property type="match status" value="1"/>
</dbReference>